<protein>
    <recommendedName>
        <fullName evidence="4">DUF4440 domain-containing protein</fullName>
    </recommendedName>
</protein>
<sequence>MKLFSALAMFLLAAFSLAAFADNTDEAKRLFERYAAFESAFDSSIAALYADDAIIKNKRTYPTGQVREMTIPAPKYKLLIKAAMPLAKVKGDYNTYSDTTFTEQAPGVLIKATRFSVLKSYYSPISILVAPDATGHWLIREELSESKPF</sequence>
<dbReference type="EMBL" id="PGFZ01000005">
    <property type="protein sequence ID" value="POZ51503.1"/>
    <property type="molecule type" value="Genomic_DNA"/>
</dbReference>
<gene>
    <name evidence="2" type="ORF">AADEFJLK_02369</name>
</gene>
<evidence type="ECO:0008006" key="4">
    <source>
        <dbReference type="Google" id="ProtNLM"/>
    </source>
</evidence>
<evidence type="ECO:0000313" key="2">
    <source>
        <dbReference type="EMBL" id="POZ51503.1"/>
    </source>
</evidence>
<evidence type="ECO:0000256" key="1">
    <source>
        <dbReference type="SAM" id="SignalP"/>
    </source>
</evidence>
<evidence type="ECO:0000313" key="3">
    <source>
        <dbReference type="Proteomes" id="UP000237423"/>
    </source>
</evidence>
<comment type="caution">
    <text evidence="2">The sequence shown here is derived from an EMBL/GenBank/DDBJ whole genome shotgun (WGS) entry which is preliminary data.</text>
</comment>
<proteinExistence type="predicted"/>
<reference evidence="2 3" key="1">
    <citation type="submission" date="2017-11" db="EMBL/GenBank/DDBJ databases">
        <title>Draft Genome Sequence of Methylobacter psychrotolerans Sph1T, an Obligate Methanotroph from Low-Temperature Environments.</title>
        <authorList>
            <person name="Oshkin I.Y."/>
            <person name="Miroshnikov K."/>
            <person name="Belova S.E."/>
            <person name="Korzhenkov A."/>
            <person name="Toshchakov S.V."/>
            <person name="Dedysh S.N."/>
        </authorList>
    </citation>
    <scope>NUCLEOTIDE SEQUENCE [LARGE SCALE GENOMIC DNA]</scope>
    <source>
        <strain evidence="2 3">Sph1</strain>
    </source>
</reference>
<feature type="signal peptide" evidence="1">
    <location>
        <begin position="1"/>
        <end position="21"/>
    </location>
</feature>
<dbReference type="AlphaFoldDB" id="A0A2S5CL08"/>
<accession>A0A2S5CL08</accession>
<feature type="chain" id="PRO_5015701770" description="DUF4440 domain-containing protein" evidence="1">
    <location>
        <begin position="22"/>
        <end position="149"/>
    </location>
</feature>
<organism evidence="2 3">
    <name type="scientific">Methylovulum psychrotolerans</name>
    <dbReference type="NCBI Taxonomy" id="1704499"/>
    <lineage>
        <taxon>Bacteria</taxon>
        <taxon>Pseudomonadati</taxon>
        <taxon>Pseudomonadota</taxon>
        <taxon>Gammaproteobacteria</taxon>
        <taxon>Methylococcales</taxon>
        <taxon>Methylococcaceae</taxon>
        <taxon>Methylovulum</taxon>
    </lineage>
</organism>
<keyword evidence="1" id="KW-0732">Signal</keyword>
<name>A0A2S5CL08_9GAMM</name>
<dbReference type="Proteomes" id="UP000237423">
    <property type="component" value="Unassembled WGS sequence"/>
</dbReference>